<feature type="compositionally biased region" description="Low complexity" evidence="1">
    <location>
        <begin position="1"/>
        <end position="18"/>
    </location>
</feature>
<dbReference type="OrthoDB" id="2685848at2759"/>
<dbReference type="Proteomes" id="UP000292702">
    <property type="component" value="Unassembled WGS sequence"/>
</dbReference>
<sequence length="246" mass="26438">MVARTPSRTISPPRTPTRSSRRTSEDCPTSSSSVSASLALNLDFSRLHLGEDNTAGDNTLNTSTPVAVNTAVHTDSESTSQISRTSTNFNISVTVNGQAPNPGNVATPGDQTTAAIEPGPIVNNIICYLIVPLTSSLQIATPAADIQTATPNDAPCAHCIPRANDNEITVNERGFVDDRDLGTPGKWYSVTKGVKIGIFRSWSRTDPQVKDRHRIRLGACWSKHDTRALAEADFLENFEIGNVLLL</sequence>
<dbReference type="AlphaFoldDB" id="A0A4R0RF81"/>
<evidence type="ECO:0000313" key="3">
    <source>
        <dbReference type="EMBL" id="TCD65952.1"/>
    </source>
</evidence>
<dbReference type="EMBL" id="RWJN01000156">
    <property type="protein sequence ID" value="TCD65952.1"/>
    <property type="molecule type" value="Genomic_DNA"/>
</dbReference>
<name>A0A4R0RF81_9APHY</name>
<accession>A0A4R0RF81</accession>
<dbReference type="InterPro" id="IPR037056">
    <property type="entry name" value="RNase_H1_N_sf"/>
</dbReference>
<feature type="domain" description="Ribonuclease H1 N-terminal" evidence="2">
    <location>
        <begin position="186"/>
        <end position="232"/>
    </location>
</feature>
<evidence type="ECO:0000256" key="1">
    <source>
        <dbReference type="SAM" id="MobiDB-lite"/>
    </source>
</evidence>
<reference evidence="3 4" key="1">
    <citation type="submission" date="2018-11" db="EMBL/GenBank/DDBJ databases">
        <title>Genome assembly of Steccherinum ochraceum LE-BIN_3174, the white-rot fungus of the Steccherinaceae family (The Residual Polyporoid clade, Polyporales, Basidiomycota).</title>
        <authorList>
            <person name="Fedorova T.V."/>
            <person name="Glazunova O.A."/>
            <person name="Landesman E.O."/>
            <person name="Moiseenko K.V."/>
            <person name="Psurtseva N.V."/>
            <person name="Savinova O.S."/>
            <person name="Shakhova N.V."/>
            <person name="Tyazhelova T.V."/>
            <person name="Vasina D.V."/>
        </authorList>
    </citation>
    <scope>NUCLEOTIDE SEQUENCE [LARGE SCALE GENOMIC DNA]</scope>
    <source>
        <strain evidence="3 4">LE-BIN_3174</strain>
    </source>
</reference>
<organism evidence="3 4">
    <name type="scientific">Steccherinum ochraceum</name>
    <dbReference type="NCBI Taxonomy" id="92696"/>
    <lineage>
        <taxon>Eukaryota</taxon>
        <taxon>Fungi</taxon>
        <taxon>Dikarya</taxon>
        <taxon>Basidiomycota</taxon>
        <taxon>Agaricomycotina</taxon>
        <taxon>Agaricomycetes</taxon>
        <taxon>Polyporales</taxon>
        <taxon>Steccherinaceae</taxon>
        <taxon>Steccherinum</taxon>
    </lineage>
</organism>
<evidence type="ECO:0000259" key="2">
    <source>
        <dbReference type="Pfam" id="PF01693"/>
    </source>
</evidence>
<dbReference type="Gene3D" id="3.40.970.10">
    <property type="entry name" value="Ribonuclease H1, N-terminal domain"/>
    <property type="match status" value="1"/>
</dbReference>
<evidence type="ECO:0000313" key="4">
    <source>
        <dbReference type="Proteomes" id="UP000292702"/>
    </source>
</evidence>
<comment type="caution">
    <text evidence="3">The sequence shown here is derived from an EMBL/GenBank/DDBJ whole genome shotgun (WGS) entry which is preliminary data.</text>
</comment>
<proteinExistence type="predicted"/>
<dbReference type="InterPro" id="IPR009027">
    <property type="entry name" value="Ribosomal_bL9/RNase_H1_N"/>
</dbReference>
<gene>
    <name evidence="3" type="ORF">EIP91_001982</name>
</gene>
<dbReference type="SUPFAM" id="SSF55658">
    <property type="entry name" value="L9 N-domain-like"/>
    <property type="match status" value="1"/>
</dbReference>
<dbReference type="Pfam" id="PF01693">
    <property type="entry name" value="Cauli_VI"/>
    <property type="match status" value="1"/>
</dbReference>
<keyword evidence="4" id="KW-1185">Reference proteome</keyword>
<feature type="region of interest" description="Disordered" evidence="1">
    <location>
        <begin position="1"/>
        <end position="33"/>
    </location>
</feature>
<protein>
    <recommendedName>
        <fullName evidence="2">Ribonuclease H1 N-terminal domain-containing protein</fullName>
    </recommendedName>
</protein>
<dbReference type="InterPro" id="IPR011320">
    <property type="entry name" value="RNase_H1_N"/>
</dbReference>